<evidence type="ECO:0000256" key="1">
    <source>
        <dbReference type="SAM" id="Phobius"/>
    </source>
</evidence>
<dbReference type="OrthoDB" id="5796431at2"/>
<keyword evidence="1" id="KW-0812">Transmembrane</keyword>
<protein>
    <submittedName>
        <fullName evidence="2">Uncharacterized protein</fullName>
    </submittedName>
</protein>
<reference evidence="2 3" key="1">
    <citation type="submission" date="2016-10" db="EMBL/GenBank/DDBJ databases">
        <authorList>
            <person name="de Groot N.N."/>
        </authorList>
    </citation>
    <scope>NUCLEOTIDE SEQUENCE [LARGE SCALE GENOMIC DNA]</scope>
    <source>
        <strain evidence="2 3">DSM 4180</strain>
    </source>
</reference>
<feature type="transmembrane region" description="Helical" evidence="1">
    <location>
        <begin position="30"/>
        <end position="51"/>
    </location>
</feature>
<sequence length="236" mass="25911">MNLVNGALLVGLGLFLAGYVLVARQGFWRGWLWGLVTLVPGPSLAFVLLYWRVARLGFVLGIMGLVVVAGALYGGADRTLERLMGRAGMETEIAIPVPRPQDLDVPNEAQVRRLEEQTGEPLEMLDFDPYALERVQPLPPEDSLELRPPQQWAFRPAEIAELPRLEGERLRVTLEGGEVLEGVLDRADVDSLHLRRAYRGGSATFEYAYGDIRSIEVWAVRGGAPRSAGPAPEGEG</sequence>
<feature type="transmembrane region" description="Helical" evidence="1">
    <location>
        <begin position="6"/>
        <end position="23"/>
    </location>
</feature>
<keyword evidence="1" id="KW-1133">Transmembrane helix</keyword>
<evidence type="ECO:0000313" key="2">
    <source>
        <dbReference type="EMBL" id="SFM66125.1"/>
    </source>
</evidence>
<keyword evidence="3" id="KW-1185">Reference proteome</keyword>
<dbReference type="STRING" id="195064.SAMN05421721_11939"/>
<dbReference type="Proteomes" id="UP000199556">
    <property type="component" value="Unassembled WGS sequence"/>
</dbReference>
<organism evidence="2 3">
    <name type="scientific">Ectothiorhodospira mobilis</name>
    <dbReference type="NCBI Taxonomy" id="195064"/>
    <lineage>
        <taxon>Bacteria</taxon>
        <taxon>Pseudomonadati</taxon>
        <taxon>Pseudomonadota</taxon>
        <taxon>Gammaproteobacteria</taxon>
        <taxon>Chromatiales</taxon>
        <taxon>Ectothiorhodospiraceae</taxon>
        <taxon>Ectothiorhodospira</taxon>
    </lineage>
</organism>
<evidence type="ECO:0000313" key="3">
    <source>
        <dbReference type="Proteomes" id="UP000199556"/>
    </source>
</evidence>
<gene>
    <name evidence="2" type="ORF">SAMN05421721_11939</name>
</gene>
<feature type="transmembrane region" description="Helical" evidence="1">
    <location>
        <begin position="57"/>
        <end position="76"/>
    </location>
</feature>
<name>A0A1I4SNX9_ECTMO</name>
<dbReference type="RefSeq" id="WP_090487228.1">
    <property type="nucleotide sequence ID" value="NZ_FOUO01000019.1"/>
</dbReference>
<dbReference type="AlphaFoldDB" id="A0A1I4SNX9"/>
<accession>A0A1I4SNX9</accession>
<keyword evidence="1" id="KW-0472">Membrane</keyword>
<dbReference type="EMBL" id="FOUO01000019">
    <property type="protein sequence ID" value="SFM66125.1"/>
    <property type="molecule type" value="Genomic_DNA"/>
</dbReference>
<proteinExistence type="predicted"/>